<keyword evidence="2" id="KW-1185">Reference proteome</keyword>
<reference evidence="1 2" key="1">
    <citation type="submission" date="2012-05" db="EMBL/GenBank/DDBJ databases">
        <title>Recombination and specialization in a pathogen metapopulation.</title>
        <authorList>
            <person name="Gardiner A."/>
            <person name="Kemen E."/>
            <person name="Schultz-Larsen T."/>
            <person name="MacLean D."/>
            <person name="Van Oosterhout C."/>
            <person name="Jones J.D.G."/>
        </authorList>
    </citation>
    <scope>NUCLEOTIDE SEQUENCE [LARGE SCALE GENOMIC DNA]</scope>
    <source>
        <strain evidence="1 2">Ac Nc2</strain>
    </source>
</reference>
<evidence type="ECO:0000313" key="2">
    <source>
        <dbReference type="Proteomes" id="UP000053237"/>
    </source>
</evidence>
<sequence length="108" mass="12388">MSVQSSTPEIGLGIFLLHLHPALFLLTNNACISTVTKQLTTLRFWSSGLALDAVRPHQKRNMRRREIRLFIVFHVSPDEINRLGIALLRRSPYTNIGGFEMFQRIPFP</sequence>
<evidence type="ECO:0000313" key="1">
    <source>
        <dbReference type="EMBL" id="CCI50587.1"/>
    </source>
</evidence>
<dbReference type="EMBL" id="CAIX01000600">
    <property type="protein sequence ID" value="CCI50587.1"/>
    <property type="molecule type" value="Genomic_DNA"/>
</dbReference>
<name>A0A024GVF2_9STRA</name>
<accession>A0A024GVF2</accession>
<protein>
    <submittedName>
        <fullName evidence="1">Uncharacterized protein</fullName>
    </submittedName>
</protein>
<proteinExistence type="predicted"/>
<gene>
    <name evidence="1" type="ORF">BN9_125560</name>
</gene>
<dbReference type="AlphaFoldDB" id="A0A024GVF2"/>
<dbReference type="Proteomes" id="UP000053237">
    <property type="component" value="Unassembled WGS sequence"/>
</dbReference>
<dbReference type="InParanoid" id="A0A024GVF2"/>
<organism evidence="1 2">
    <name type="scientific">Albugo candida</name>
    <dbReference type="NCBI Taxonomy" id="65357"/>
    <lineage>
        <taxon>Eukaryota</taxon>
        <taxon>Sar</taxon>
        <taxon>Stramenopiles</taxon>
        <taxon>Oomycota</taxon>
        <taxon>Peronosporomycetes</taxon>
        <taxon>Albuginales</taxon>
        <taxon>Albuginaceae</taxon>
        <taxon>Albugo</taxon>
    </lineage>
</organism>
<comment type="caution">
    <text evidence="1">The sequence shown here is derived from an EMBL/GenBank/DDBJ whole genome shotgun (WGS) entry which is preliminary data.</text>
</comment>